<dbReference type="InterPro" id="IPR019341">
    <property type="entry name" value="Alpha/Gamma-adaptin-bd_p34"/>
</dbReference>
<protein>
    <submittedName>
        <fullName evidence="2">BQ2448_4554 protein</fullName>
    </submittedName>
</protein>
<dbReference type="PANTHER" id="PTHR14659">
    <property type="entry name" value="ALPHA- AND GAMMA-ADAPTIN-BINDING PROTEIN P34"/>
    <property type="match status" value="1"/>
</dbReference>
<proteinExistence type="predicted"/>
<evidence type="ECO:0000256" key="1">
    <source>
        <dbReference type="SAM" id="MobiDB-lite"/>
    </source>
</evidence>
<dbReference type="Gene3D" id="3.40.50.11960">
    <property type="match status" value="1"/>
</dbReference>
<dbReference type="OrthoDB" id="2538174at2759"/>
<dbReference type="Proteomes" id="UP000198372">
    <property type="component" value="Unassembled WGS sequence"/>
</dbReference>
<organism evidence="2 3">
    <name type="scientific">Microbotryum intermedium</name>
    <dbReference type="NCBI Taxonomy" id="269621"/>
    <lineage>
        <taxon>Eukaryota</taxon>
        <taxon>Fungi</taxon>
        <taxon>Dikarya</taxon>
        <taxon>Basidiomycota</taxon>
        <taxon>Pucciniomycotina</taxon>
        <taxon>Microbotryomycetes</taxon>
        <taxon>Microbotryales</taxon>
        <taxon>Microbotryaceae</taxon>
        <taxon>Microbotryum</taxon>
    </lineage>
</organism>
<gene>
    <name evidence="2" type="ORF">BQ2448_4554</name>
</gene>
<feature type="compositionally biased region" description="Basic and acidic residues" evidence="1">
    <location>
        <begin position="286"/>
        <end position="299"/>
    </location>
</feature>
<feature type="region of interest" description="Disordered" evidence="1">
    <location>
        <begin position="284"/>
        <end position="347"/>
    </location>
</feature>
<accession>A0A238FDF1</accession>
<sequence length="394" mass="42829">MASLPSSSTILVYSLSSIPREQVDQIVQSTFAGIIRAGSSLSTLLTSATTPEESHLTSTASARGPRPWTIQNKYYTCDVQFVHFPQSQSRDVNNGMDDQEGYSVHGDEPAVIVVAPHTKTPSTDLATLLSKLGLREPEIDIALLLTSPPDSELSSDEVSQAPEDQAWDDLALDHGFEYVPSSSLYTSPALPGEGQDDGDGIHSGEKRGLERVVEALHAHIWEHMSPITRTRAHDQDERLDQGPRTPEHSSDLPNLPHSSLPKAREYRPVEVGWPESLLPNIAKVSTKSEEVEEQGKDLGFEDDFSDFISGPSKGGASETGDEIPSSSSTEDDLTLLPKTDTAGEGDDFATLDQQDQELEALFAQLSTAREQAMGMTDMDERRAFAEKTVLSLLG</sequence>
<reference evidence="3" key="1">
    <citation type="submission" date="2016-09" db="EMBL/GenBank/DDBJ databases">
        <authorList>
            <person name="Jeantristanb JTB J.-T."/>
            <person name="Ricardo R."/>
        </authorList>
    </citation>
    <scope>NUCLEOTIDE SEQUENCE [LARGE SCALE GENOMIC DNA]</scope>
</reference>
<evidence type="ECO:0000313" key="2">
    <source>
        <dbReference type="EMBL" id="SCV71860.1"/>
    </source>
</evidence>
<dbReference type="STRING" id="269621.A0A238FDF1"/>
<evidence type="ECO:0000313" key="3">
    <source>
        <dbReference type="Proteomes" id="UP000198372"/>
    </source>
</evidence>
<dbReference type="AlphaFoldDB" id="A0A238FDF1"/>
<feature type="region of interest" description="Disordered" evidence="1">
    <location>
        <begin position="183"/>
        <end position="204"/>
    </location>
</feature>
<feature type="compositionally biased region" description="Basic and acidic residues" evidence="1">
    <location>
        <begin position="231"/>
        <end position="250"/>
    </location>
</feature>
<dbReference type="Pfam" id="PF10199">
    <property type="entry name" value="Adaptin_binding"/>
    <property type="match status" value="1"/>
</dbReference>
<dbReference type="EMBL" id="FMSP01000008">
    <property type="protein sequence ID" value="SCV71860.1"/>
    <property type="molecule type" value="Genomic_DNA"/>
</dbReference>
<keyword evidence="3" id="KW-1185">Reference proteome</keyword>
<dbReference type="PANTHER" id="PTHR14659:SF1">
    <property type="entry name" value="ALPHA- AND GAMMA-ADAPTIN-BINDING PROTEIN P34"/>
    <property type="match status" value="1"/>
</dbReference>
<name>A0A238FDF1_9BASI</name>
<feature type="region of interest" description="Disordered" evidence="1">
    <location>
        <begin position="226"/>
        <end position="261"/>
    </location>
</feature>